<organism evidence="1 2">
    <name type="scientific">Kolteria novifilia</name>
    <dbReference type="NCBI Taxonomy" id="2527975"/>
    <lineage>
        <taxon>Bacteria</taxon>
        <taxon>Pseudomonadati</taxon>
        <taxon>Planctomycetota</taxon>
        <taxon>Planctomycetia</taxon>
        <taxon>Kolteriales</taxon>
        <taxon>Kolteriaceae</taxon>
        <taxon>Kolteria</taxon>
    </lineage>
</organism>
<accession>A0A518BAJ6</accession>
<dbReference type="AlphaFoldDB" id="A0A518BAJ6"/>
<gene>
    <name evidence="1" type="ORF">Pan216_48790</name>
</gene>
<sequence length="214" mass="23129">MTTRCSPTSSRSLAFEGERSSTPWSSACYYELGKSIGVPIESVGDRGSCGFPPRLTSNLGHPVNGVPTQACVRQPGRAKHARVLEVNARCQGATALLPGGPGCSPTWACEARKSPRGERPMPRCDRSIAGWPRLLANLGVRSTQESPRRTPDAKVRLLYCRVAQVARQPGRAKHASVPEVNARCQGATALLALVMLSRPSHHSLQCLSRRPENR</sequence>
<evidence type="ECO:0000313" key="1">
    <source>
        <dbReference type="EMBL" id="QDU63998.1"/>
    </source>
</evidence>
<proteinExistence type="predicted"/>
<name>A0A518BAJ6_9BACT</name>
<keyword evidence="2" id="KW-1185">Reference proteome</keyword>
<reference evidence="1 2" key="1">
    <citation type="submission" date="2019-02" db="EMBL/GenBank/DDBJ databases">
        <title>Deep-cultivation of Planctomycetes and their phenomic and genomic characterization uncovers novel biology.</title>
        <authorList>
            <person name="Wiegand S."/>
            <person name="Jogler M."/>
            <person name="Boedeker C."/>
            <person name="Pinto D."/>
            <person name="Vollmers J."/>
            <person name="Rivas-Marin E."/>
            <person name="Kohn T."/>
            <person name="Peeters S.H."/>
            <person name="Heuer A."/>
            <person name="Rast P."/>
            <person name="Oberbeckmann S."/>
            <person name="Bunk B."/>
            <person name="Jeske O."/>
            <person name="Meyerdierks A."/>
            <person name="Storesund J.E."/>
            <person name="Kallscheuer N."/>
            <person name="Luecker S."/>
            <person name="Lage O.M."/>
            <person name="Pohl T."/>
            <person name="Merkel B.J."/>
            <person name="Hornburger P."/>
            <person name="Mueller R.-W."/>
            <person name="Bruemmer F."/>
            <person name="Labrenz M."/>
            <person name="Spormann A.M."/>
            <person name="Op den Camp H."/>
            <person name="Overmann J."/>
            <person name="Amann R."/>
            <person name="Jetten M.S.M."/>
            <person name="Mascher T."/>
            <person name="Medema M.H."/>
            <person name="Devos D.P."/>
            <person name="Kaster A.-K."/>
            <person name="Ovreas L."/>
            <person name="Rohde M."/>
            <person name="Galperin M.Y."/>
            <person name="Jogler C."/>
        </authorList>
    </citation>
    <scope>NUCLEOTIDE SEQUENCE [LARGE SCALE GENOMIC DNA]</scope>
    <source>
        <strain evidence="1 2">Pan216</strain>
    </source>
</reference>
<evidence type="ECO:0000313" key="2">
    <source>
        <dbReference type="Proteomes" id="UP000317093"/>
    </source>
</evidence>
<dbReference type="Proteomes" id="UP000317093">
    <property type="component" value="Chromosome"/>
</dbReference>
<protein>
    <submittedName>
        <fullName evidence="1">Uncharacterized protein</fullName>
    </submittedName>
</protein>
<dbReference type="EMBL" id="CP036279">
    <property type="protein sequence ID" value="QDU63998.1"/>
    <property type="molecule type" value="Genomic_DNA"/>
</dbReference>
<dbReference type="KEGG" id="knv:Pan216_48790"/>